<dbReference type="EMBL" id="GBXM01001472">
    <property type="protein sequence ID" value="JAI07106.1"/>
    <property type="molecule type" value="Transcribed_RNA"/>
</dbReference>
<protein>
    <submittedName>
        <fullName evidence="1">Uncharacterized protein</fullName>
    </submittedName>
</protein>
<sequence length="39" mass="4485">MFLEIYHPDCTVGFHSSSNTAHLITPARDEHLMSGIRWN</sequence>
<dbReference type="AlphaFoldDB" id="A0A0E9XZ18"/>
<proteinExistence type="predicted"/>
<accession>A0A0E9XZ18</accession>
<evidence type="ECO:0000313" key="1">
    <source>
        <dbReference type="EMBL" id="JAI07106.1"/>
    </source>
</evidence>
<reference evidence="1" key="1">
    <citation type="submission" date="2014-11" db="EMBL/GenBank/DDBJ databases">
        <authorList>
            <person name="Amaro Gonzalez C."/>
        </authorList>
    </citation>
    <scope>NUCLEOTIDE SEQUENCE</scope>
</reference>
<reference evidence="1" key="2">
    <citation type="journal article" date="2015" name="Fish Shellfish Immunol.">
        <title>Early steps in the European eel (Anguilla anguilla)-Vibrio vulnificus interaction in the gills: Role of the RtxA13 toxin.</title>
        <authorList>
            <person name="Callol A."/>
            <person name="Pajuelo D."/>
            <person name="Ebbesson L."/>
            <person name="Teles M."/>
            <person name="MacKenzie S."/>
            <person name="Amaro C."/>
        </authorList>
    </citation>
    <scope>NUCLEOTIDE SEQUENCE</scope>
</reference>
<organism evidence="1">
    <name type="scientific">Anguilla anguilla</name>
    <name type="common">European freshwater eel</name>
    <name type="synonym">Muraena anguilla</name>
    <dbReference type="NCBI Taxonomy" id="7936"/>
    <lineage>
        <taxon>Eukaryota</taxon>
        <taxon>Metazoa</taxon>
        <taxon>Chordata</taxon>
        <taxon>Craniata</taxon>
        <taxon>Vertebrata</taxon>
        <taxon>Euteleostomi</taxon>
        <taxon>Actinopterygii</taxon>
        <taxon>Neopterygii</taxon>
        <taxon>Teleostei</taxon>
        <taxon>Anguilliformes</taxon>
        <taxon>Anguillidae</taxon>
        <taxon>Anguilla</taxon>
    </lineage>
</organism>
<name>A0A0E9XZ18_ANGAN</name>